<dbReference type="InterPro" id="IPR011527">
    <property type="entry name" value="ABC1_TM_dom"/>
</dbReference>
<keyword evidence="5 7" id="KW-1133">Transmembrane helix</keyword>
<accession>A0ABV6DKT1</accession>
<feature type="transmembrane region" description="Helical" evidence="7">
    <location>
        <begin position="154"/>
        <end position="174"/>
    </location>
</feature>
<dbReference type="Gene3D" id="1.20.1560.10">
    <property type="entry name" value="ABC transporter type 1, transmembrane domain"/>
    <property type="match status" value="1"/>
</dbReference>
<feature type="transmembrane region" description="Helical" evidence="7">
    <location>
        <begin position="60"/>
        <end position="88"/>
    </location>
</feature>
<name>A0ABV6DKT1_9BACL</name>
<feature type="domain" description="ABC transporter" evidence="8">
    <location>
        <begin position="360"/>
        <end position="596"/>
    </location>
</feature>
<keyword evidence="11" id="KW-1185">Reference proteome</keyword>
<dbReference type="RefSeq" id="WP_377470494.1">
    <property type="nucleotide sequence ID" value="NZ_JBHLWN010000048.1"/>
</dbReference>
<feature type="transmembrane region" description="Helical" evidence="7">
    <location>
        <begin position="264"/>
        <end position="285"/>
    </location>
</feature>
<dbReference type="InterPro" id="IPR027417">
    <property type="entry name" value="P-loop_NTPase"/>
</dbReference>
<dbReference type="SMART" id="SM00382">
    <property type="entry name" value="AAA"/>
    <property type="match status" value="1"/>
</dbReference>
<sequence>MALLFPYIKKFHAISGFKLYLNFILMIIVAMFEGISIYLIMPMLSVTGVFDMDNSDIPVISWLTGIVSTIPASWQLIVLLVSYVVLVLGQALLQRYQIIINNTIQQAFFRTLRIETYEALLYANWSLYVRKRKSDINHMMTTELANVSIGTSQALRLGTSLVFSIIQICFAMWLSIKLTLFVMICGILLAFFSRRFLKDAKKLGSKTNKLSQEYLGGITEHFNGMKDIKSNRLEDQHLDWFQKLCRRMEHNYIDFVTLQSTSQMFYKVISAMLIAVFGYVSLTLFHAEVGQIAIIVIIFSRVWPSFSGFQASWEQIQTTIPAFKNVLEMLKECENSKDWVLGSRDSSPNTVNSGLELESLECRQVYYKYDSTLTSYALENINLRILGNQMTAIVGSSGAGKSTLIDLLIGLLKPERGQILINGVPLFEMNMSDYRNMIGFVSQDPFLFHTSIRENMQLVKPDASDEQMWEALKASASEGFVKKLPNGLDTIVGDRGIRLSGGERQRIVLARALLKKPAILILDEATSALDHENEAIVQDALERLKGKMTIIVIAHRLSTIRNADQVIVLENGRVIQQGGYQQLTNESNGAFSKMLRYQ</sequence>
<dbReference type="GO" id="GO:0005524">
    <property type="term" value="F:ATP binding"/>
    <property type="evidence" value="ECO:0007669"/>
    <property type="project" value="UniProtKB-KW"/>
</dbReference>
<feature type="transmembrane region" description="Helical" evidence="7">
    <location>
        <begin position="20"/>
        <end position="40"/>
    </location>
</feature>
<dbReference type="InterPro" id="IPR036640">
    <property type="entry name" value="ABC1_TM_sf"/>
</dbReference>
<reference evidence="10 11" key="1">
    <citation type="submission" date="2024-09" db="EMBL/GenBank/DDBJ databases">
        <authorList>
            <person name="Sun Q."/>
            <person name="Mori K."/>
        </authorList>
    </citation>
    <scope>NUCLEOTIDE SEQUENCE [LARGE SCALE GENOMIC DNA]</scope>
    <source>
        <strain evidence="10 11">CCM 7759</strain>
    </source>
</reference>
<dbReference type="EMBL" id="JBHLWN010000048">
    <property type="protein sequence ID" value="MFC0213213.1"/>
    <property type="molecule type" value="Genomic_DNA"/>
</dbReference>
<feature type="transmembrane region" description="Helical" evidence="7">
    <location>
        <begin position="180"/>
        <end position="197"/>
    </location>
</feature>
<dbReference type="SUPFAM" id="SSF52540">
    <property type="entry name" value="P-loop containing nucleoside triphosphate hydrolases"/>
    <property type="match status" value="1"/>
</dbReference>
<organism evidence="10 11">
    <name type="scientific">Paenibacillus chartarius</name>
    <dbReference type="NCBI Taxonomy" id="747481"/>
    <lineage>
        <taxon>Bacteria</taxon>
        <taxon>Bacillati</taxon>
        <taxon>Bacillota</taxon>
        <taxon>Bacilli</taxon>
        <taxon>Bacillales</taxon>
        <taxon>Paenibacillaceae</taxon>
        <taxon>Paenibacillus</taxon>
    </lineage>
</organism>
<keyword evidence="2 7" id="KW-0812">Transmembrane</keyword>
<dbReference type="InterPro" id="IPR017871">
    <property type="entry name" value="ABC_transporter-like_CS"/>
</dbReference>
<evidence type="ECO:0000256" key="6">
    <source>
        <dbReference type="ARBA" id="ARBA00023136"/>
    </source>
</evidence>
<dbReference type="Pfam" id="PF00664">
    <property type="entry name" value="ABC_membrane"/>
    <property type="match status" value="1"/>
</dbReference>
<evidence type="ECO:0000256" key="1">
    <source>
        <dbReference type="ARBA" id="ARBA00004651"/>
    </source>
</evidence>
<evidence type="ECO:0000259" key="9">
    <source>
        <dbReference type="PROSITE" id="PS50929"/>
    </source>
</evidence>
<evidence type="ECO:0000313" key="11">
    <source>
        <dbReference type="Proteomes" id="UP001589776"/>
    </source>
</evidence>
<keyword evidence="6 7" id="KW-0472">Membrane</keyword>
<gene>
    <name evidence="10" type="ORF">ACFFK0_12235</name>
</gene>
<dbReference type="PANTHER" id="PTHR43394:SF1">
    <property type="entry name" value="ATP-BINDING CASSETTE SUB-FAMILY B MEMBER 10, MITOCHONDRIAL"/>
    <property type="match status" value="1"/>
</dbReference>
<dbReference type="InterPro" id="IPR039421">
    <property type="entry name" value="Type_1_exporter"/>
</dbReference>
<dbReference type="InterPro" id="IPR003439">
    <property type="entry name" value="ABC_transporter-like_ATP-bd"/>
</dbReference>
<protein>
    <submittedName>
        <fullName evidence="10">ABC transporter ATP-binding protein</fullName>
    </submittedName>
</protein>
<dbReference type="InterPro" id="IPR003593">
    <property type="entry name" value="AAA+_ATPase"/>
</dbReference>
<dbReference type="Gene3D" id="3.40.50.300">
    <property type="entry name" value="P-loop containing nucleotide triphosphate hydrolases"/>
    <property type="match status" value="1"/>
</dbReference>
<keyword evidence="3" id="KW-0547">Nucleotide-binding</keyword>
<dbReference type="SUPFAM" id="SSF90123">
    <property type="entry name" value="ABC transporter transmembrane region"/>
    <property type="match status" value="1"/>
</dbReference>
<dbReference type="PROSITE" id="PS00211">
    <property type="entry name" value="ABC_TRANSPORTER_1"/>
    <property type="match status" value="1"/>
</dbReference>
<dbReference type="PROSITE" id="PS50893">
    <property type="entry name" value="ABC_TRANSPORTER_2"/>
    <property type="match status" value="1"/>
</dbReference>
<dbReference type="PANTHER" id="PTHR43394">
    <property type="entry name" value="ATP-DEPENDENT PERMEASE MDL1, MITOCHONDRIAL"/>
    <property type="match status" value="1"/>
</dbReference>
<evidence type="ECO:0000256" key="5">
    <source>
        <dbReference type="ARBA" id="ARBA00022989"/>
    </source>
</evidence>
<evidence type="ECO:0000256" key="2">
    <source>
        <dbReference type="ARBA" id="ARBA00022692"/>
    </source>
</evidence>
<dbReference type="Pfam" id="PF00005">
    <property type="entry name" value="ABC_tran"/>
    <property type="match status" value="1"/>
</dbReference>
<dbReference type="PROSITE" id="PS50929">
    <property type="entry name" value="ABC_TM1F"/>
    <property type="match status" value="1"/>
</dbReference>
<comment type="subcellular location">
    <subcellularLocation>
        <location evidence="1">Cell membrane</location>
        <topology evidence="1">Multi-pass membrane protein</topology>
    </subcellularLocation>
</comment>
<comment type="caution">
    <text evidence="10">The sequence shown here is derived from an EMBL/GenBank/DDBJ whole genome shotgun (WGS) entry which is preliminary data.</text>
</comment>
<evidence type="ECO:0000313" key="10">
    <source>
        <dbReference type="EMBL" id="MFC0213213.1"/>
    </source>
</evidence>
<evidence type="ECO:0000256" key="4">
    <source>
        <dbReference type="ARBA" id="ARBA00022840"/>
    </source>
</evidence>
<feature type="domain" description="ABC transmembrane type-1" evidence="9">
    <location>
        <begin position="23"/>
        <end position="318"/>
    </location>
</feature>
<proteinExistence type="predicted"/>
<keyword evidence="4 10" id="KW-0067">ATP-binding</keyword>
<evidence type="ECO:0000259" key="8">
    <source>
        <dbReference type="PROSITE" id="PS50893"/>
    </source>
</evidence>
<dbReference type="Proteomes" id="UP001589776">
    <property type="component" value="Unassembled WGS sequence"/>
</dbReference>
<evidence type="ECO:0000256" key="7">
    <source>
        <dbReference type="SAM" id="Phobius"/>
    </source>
</evidence>
<evidence type="ECO:0000256" key="3">
    <source>
        <dbReference type="ARBA" id="ARBA00022741"/>
    </source>
</evidence>